<comment type="caution">
    <text evidence="1">The sequence shown here is derived from an EMBL/GenBank/DDBJ whole genome shotgun (WGS) entry which is preliminary data.</text>
</comment>
<reference evidence="1 2" key="1">
    <citation type="submission" date="2024-01" db="EMBL/GenBank/DDBJ databases">
        <title>The genomes of 5 underutilized Papilionoideae crops provide insights into root nodulation and disease resistanc.</title>
        <authorList>
            <person name="Yuan L."/>
        </authorList>
    </citation>
    <scope>NUCLEOTIDE SEQUENCE [LARGE SCALE GENOMIC DNA]</scope>
    <source>
        <strain evidence="1">ZHUSHIDOU_FW_LH</strain>
        <tissue evidence="1">Leaf</tissue>
    </source>
</reference>
<dbReference type="EMBL" id="JAYWIO010000001">
    <property type="protein sequence ID" value="KAK7291643.1"/>
    <property type="molecule type" value="Genomic_DNA"/>
</dbReference>
<name>A0AAN9J5A3_CROPI</name>
<dbReference type="Proteomes" id="UP001372338">
    <property type="component" value="Unassembled WGS sequence"/>
</dbReference>
<sequence>MIFFGLHGRSGTRTSDLGEGKILSVPAATNWAILRRPLKYDLEASSGPYESYCPRSQGTALPRDASNDICFEKKICFILILGTVTKKKEVAVVNI</sequence>
<gene>
    <name evidence="1" type="ORF">RIF29_06951</name>
</gene>
<protein>
    <submittedName>
        <fullName evidence="1">Uncharacterized protein</fullName>
    </submittedName>
</protein>
<evidence type="ECO:0000313" key="2">
    <source>
        <dbReference type="Proteomes" id="UP001372338"/>
    </source>
</evidence>
<accession>A0AAN9J5A3</accession>
<evidence type="ECO:0000313" key="1">
    <source>
        <dbReference type="EMBL" id="KAK7291643.1"/>
    </source>
</evidence>
<dbReference type="AlphaFoldDB" id="A0AAN9J5A3"/>
<organism evidence="1 2">
    <name type="scientific">Crotalaria pallida</name>
    <name type="common">Smooth rattlebox</name>
    <name type="synonym">Crotalaria striata</name>
    <dbReference type="NCBI Taxonomy" id="3830"/>
    <lineage>
        <taxon>Eukaryota</taxon>
        <taxon>Viridiplantae</taxon>
        <taxon>Streptophyta</taxon>
        <taxon>Embryophyta</taxon>
        <taxon>Tracheophyta</taxon>
        <taxon>Spermatophyta</taxon>
        <taxon>Magnoliopsida</taxon>
        <taxon>eudicotyledons</taxon>
        <taxon>Gunneridae</taxon>
        <taxon>Pentapetalae</taxon>
        <taxon>rosids</taxon>
        <taxon>fabids</taxon>
        <taxon>Fabales</taxon>
        <taxon>Fabaceae</taxon>
        <taxon>Papilionoideae</taxon>
        <taxon>50 kb inversion clade</taxon>
        <taxon>genistoids sensu lato</taxon>
        <taxon>core genistoids</taxon>
        <taxon>Crotalarieae</taxon>
        <taxon>Crotalaria</taxon>
    </lineage>
</organism>
<keyword evidence="2" id="KW-1185">Reference proteome</keyword>
<proteinExistence type="predicted"/>